<dbReference type="GO" id="GO:0005576">
    <property type="term" value="C:extracellular region"/>
    <property type="evidence" value="ECO:0007669"/>
    <property type="project" value="InterPro"/>
</dbReference>
<evidence type="ECO:0000313" key="6">
    <source>
        <dbReference type="Proteomes" id="UP000663834"/>
    </source>
</evidence>
<dbReference type="SMART" id="SM00028">
    <property type="entry name" value="TPR"/>
    <property type="match status" value="3"/>
</dbReference>
<dbReference type="PROSITE" id="PS50293">
    <property type="entry name" value="TPR_REGION"/>
    <property type="match status" value="1"/>
</dbReference>
<dbReference type="InterPro" id="IPR003540">
    <property type="entry name" value="ADP-ribosyltransferase"/>
</dbReference>
<feature type="repeat" description="TPR" evidence="3">
    <location>
        <begin position="483"/>
        <end position="516"/>
    </location>
</feature>
<dbReference type="PANTHER" id="PTHR45641">
    <property type="entry name" value="TETRATRICOPEPTIDE REPEAT PROTEIN (AFU_ORTHOLOGUE AFUA_6G03870)"/>
    <property type="match status" value="1"/>
</dbReference>
<evidence type="ECO:0000256" key="1">
    <source>
        <dbReference type="ARBA" id="ARBA00022737"/>
    </source>
</evidence>
<dbReference type="Pfam" id="PF03496">
    <property type="entry name" value="ADPrib_exo_Tox"/>
    <property type="match status" value="1"/>
</dbReference>
<dbReference type="PROSITE" id="PS51996">
    <property type="entry name" value="TR_MART"/>
    <property type="match status" value="1"/>
</dbReference>
<evidence type="ECO:0000256" key="3">
    <source>
        <dbReference type="PROSITE-ProRule" id="PRU00339"/>
    </source>
</evidence>
<dbReference type="Proteomes" id="UP000663834">
    <property type="component" value="Unassembled WGS sequence"/>
</dbReference>
<name>A0A816EGM7_9BILA</name>
<feature type="domain" description="ADP ribosyltransferase" evidence="4">
    <location>
        <begin position="216"/>
        <end position="381"/>
    </location>
</feature>
<keyword evidence="1" id="KW-0677">Repeat</keyword>
<organism evidence="5 6">
    <name type="scientific">Rotaria magnacalcarata</name>
    <dbReference type="NCBI Taxonomy" id="392030"/>
    <lineage>
        <taxon>Eukaryota</taxon>
        <taxon>Metazoa</taxon>
        <taxon>Spiralia</taxon>
        <taxon>Gnathifera</taxon>
        <taxon>Rotifera</taxon>
        <taxon>Eurotatoria</taxon>
        <taxon>Bdelloidea</taxon>
        <taxon>Philodinida</taxon>
        <taxon>Philodinidae</taxon>
        <taxon>Rotaria</taxon>
    </lineage>
</organism>
<dbReference type="SUPFAM" id="SSF48452">
    <property type="entry name" value="TPR-like"/>
    <property type="match status" value="1"/>
</dbReference>
<dbReference type="AlphaFoldDB" id="A0A816EGM7"/>
<gene>
    <name evidence="5" type="ORF">KQP761_LOCUS30254</name>
</gene>
<comment type="caution">
    <text evidence="5">The sequence shown here is derived from an EMBL/GenBank/DDBJ whole genome shotgun (WGS) entry which is preliminary data.</text>
</comment>
<protein>
    <recommendedName>
        <fullName evidence="4">ADP ribosyltransferase domain-containing protein</fullName>
    </recommendedName>
</protein>
<proteinExistence type="predicted"/>
<dbReference type="Pfam" id="PF13424">
    <property type="entry name" value="TPR_12"/>
    <property type="match status" value="2"/>
</dbReference>
<evidence type="ECO:0000313" key="5">
    <source>
        <dbReference type="EMBL" id="CAF1652502.1"/>
    </source>
</evidence>
<dbReference type="EMBL" id="CAJNOW010016821">
    <property type="protein sequence ID" value="CAF1652502.1"/>
    <property type="molecule type" value="Genomic_DNA"/>
</dbReference>
<evidence type="ECO:0000256" key="2">
    <source>
        <dbReference type="ARBA" id="ARBA00022803"/>
    </source>
</evidence>
<dbReference type="OrthoDB" id="10013751at2759"/>
<reference evidence="5" key="1">
    <citation type="submission" date="2021-02" db="EMBL/GenBank/DDBJ databases">
        <authorList>
            <person name="Nowell W R."/>
        </authorList>
    </citation>
    <scope>NUCLEOTIDE SEQUENCE</scope>
</reference>
<dbReference type="Gene3D" id="1.25.40.10">
    <property type="entry name" value="Tetratricopeptide repeat domain"/>
    <property type="match status" value="2"/>
</dbReference>
<dbReference type="SUPFAM" id="SSF56399">
    <property type="entry name" value="ADP-ribosylation"/>
    <property type="match status" value="1"/>
</dbReference>
<dbReference type="InterPro" id="IPR011990">
    <property type="entry name" value="TPR-like_helical_dom_sf"/>
</dbReference>
<dbReference type="Gene3D" id="3.90.176.10">
    <property type="entry name" value="Toxin ADP-ribosyltransferase, Chain A, domain 1"/>
    <property type="match status" value="1"/>
</dbReference>
<accession>A0A816EGM7</accession>
<sequence>MTSLTKNLEGLTIVWLDVDRIHENTDDYFDTKNRLRQCNNYIEIYHDPNECIHGITANGYVFLIVSGSICETFIPLIFEIKQIVFIYVLYSDNQLSGTCELKNISKLHGIFSSKNQLIEKLKEDVKSYLKSLPLTCIVNEKSIRALNKEYSMFMWTQLLIDVLIQIPQTDRAKMMMLEDCRLHYADNKAQLDDINEFKEKYEPDFAVWWYTRECFAYKQLNQALRTQDIDIIFKYQFFIRDLYVLLKELYEESRSSLEETLIVYRGQHINCDELENIKNNVNGLISMNSFLSTTRNKTRALMSAGDGSNRPSLESILFEITINKNVAAKTKPFADITKMSQFGKDEEEILLSIGSIFKIQSVEQLAENAHVWHVKLILNESVVNNEIDMLFNYFKMNSTTDISNVGTLGLVLGYMGENEKAEKYYKMMLDELSTDHCGVPIILNNMGVLYNDMGNDKKALEYYKKSYESYKMQNVSEDDLLLANLYHNMGSLYYENEYNKTALKYFRKAFKICNNNSTLPSLLLSATLYTDVSGIYQDNEDFVNALAQLQHTFDIQKRILPSNHFRIAATYNNIGSVYLCKGDYKKALENFEIALDIGLKSLPDDHEHIQTYCENIKLAKEKIE</sequence>
<evidence type="ECO:0000259" key="4">
    <source>
        <dbReference type="Pfam" id="PF03496"/>
    </source>
</evidence>
<dbReference type="PROSITE" id="PS50005">
    <property type="entry name" value="TPR"/>
    <property type="match status" value="3"/>
</dbReference>
<dbReference type="PANTHER" id="PTHR45641:SF1">
    <property type="entry name" value="AAA+ ATPASE DOMAIN-CONTAINING PROTEIN"/>
    <property type="match status" value="1"/>
</dbReference>
<keyword evidence="2 3" id="KW-0802">TPR repeat</keyword>
<feature type="repeat" description="TPR" evidence="3">
    <location>
        <begin position="568"/>
        <end position="601"/>
    </location>
</feature>
<feature type="repeat" description="TPR" evidence="3">
    <location>
        <begin position="440"/>
        <end position="473"/>
    </location>
</feature>
<dbReference type="InterPro" id="IPR019734">
    <property type="entry name" value="TPR_rpt"/>
</dbReference>